<dbReference type="GeneID" id="111014671"/>
<reference evidence="3" key="1">
    <citation type="submission" date="2025-08" db="UniProtKB">
        <authorList>
            <consortium name="RefSeq"/>
        </authorList>
    </citation>
    <scope>IDENTIFICATION</scope>
    <source>
        <strain evidence="3">OHB3-1</strain>
    </source>
</reference>
<dbReference type="Proteomes" id="UP000504603">
    <property type="component" value="Unplaced"/>
</dbReference>
<dbReference type="OrthoDB" id="5279713at2759"/>
<dbReference type="KEGG" id="mcha:111014671"/>
<dbReference type="PANTHER" id="PTHR47186">
    <property type="entry name" value="LEUCINE-RICH REPEAT-CONTAINING PROTEIN 57"/>
    <property type="match status" value="1"/>
</dbReference>
<name>A0A6J1CVI1_MOMCH</name>
<dbReference type="AlphaFoldDB" id="A0A6J1CVI1"/>
<keyword evidence="2" id="KW-1185">Reference proteome</keyword>
<accession>A0A6J1CVI1</accession>
<dbReference type="RefSeq" id="XP_022145156.1">
    <property type="nucleotide sequence ID" value="XM_022289464.1"/>
</dbReference>
<dbReference type="PANTHER" id="PTHR47186:SF18">
    <property type="entry name" value="RX N-TERMINAL DOMAIN-CONTAINING PROTEIN"/>
    <property type="match status" value="1"/>
</dbReference>
<protein>
    <submittedName>
        <fullName evidence="3">Disease resistance RPP13-like protein 1</fullName>
    </submittedName>
</protein>
<dbReference type="SUPFAM" id="SSF52058">
    <property type="entry name" value="L domain-like"/>
    <property type="match status" value="2"/>
</dbReference>
<feature type="domain" description="R13L1/DRL21-like LRR repeat region" evidence="1">
    <location>
        <begin position="45"/>
        <end position="167"/>
    </location>
</feature>
<gene>
    <name evidence="3" type="primary">LOC111014671</name>
</gene>
<dbReference type="InterPro" id="IPR056789">
    <property type="entry name" value="LRR_R13L1-DRL21"/>
</dbReference>
<dbReference type="Gene3D" id="3.80.10.10">
    <property type="entry name" value="Ribonuclease Inhibitor"/>
    <property type="match status" value="3"/>
</dbReference>
<dbReference type="InterPro" id="IPR032675">
    <property type="entry name" value="LRR_dom_sf"/>
</dbReference>
<organism evidence="2 3">
    <name type="scientific">Momordica charantia</name>
    <name type="common">Bitter gourd</name>
    <name type="synonym">Balsam pear</name>
    <dbReference type="NCBI Taxonomy" id="3673"/>
    <lineage>
        <taxon>Eukaryota</taxon>
        <taxon>Viridiplantae</taxon>
        <taxon>Streptophyta</taxon>
        <taxon>Embryophyta</taxon>
        <taxon>Tracheophyta</taxon>
        <taxon>Spermatophyta</taxon>
        <taxon>Magnoliopsida</taxon>
        <taxon>eudicotyledons</taxon>
        <taxon>Gunneridae</taxon>
        <taxon>Pentapetalae</taxon>
        <taxon>rosids</taxon>
        <taxon>fabids</taxon>
        <taxon>Cucurbitales</taxon>
        <taxon>Cucurbitaceae</taxon>
        <taxon>Momordiceae</taxon>
        <taxon>Momordica</taxon>
    </lineage>
</organism>
<proteinExistence type="predicted"/>
<sequence length="387" mass="43571">MVSLRHLEIFPNIRNHRQMPSHMSKLIHLQTLSQFVAGFENGCKIEELGPLKNLRGILQLSCLERVESKEEAVAAKLVEKKNLHELILEWSSDFEGNDGNELEVLEGLQPHQNLQSLTITEYRGQVLGDAIFVENLAMIHLRECRNCERLPMLGQLPNLVELYIDSMNSLRCMGSEFYGNGSNNQGHSFSKLRKLWFIGLPNLEQWEDATVVSNSFGSLQTLFVSGCGKLKKLPNGLQCCSSLHDLTVADCPKLSLNVQNMHNLSSLRIHGLKKLPLGLGHLTNLKEMKFVGCMQDYDFTPFVSLQSLIIKLELRDECSGNCTQLPPHLQHLTALKQLSIGNFGGIEVPPEWLNNLTSLEMLSFEGCGNLRRLASTEAIRRLTNWSI</sequence>
<evidence type="ECO:0000313" key="3">
    <source>
        <dbReference type="RefSeq" id="XP_022145156.1"/>
    </source>
</evidence>
<evidence type="ECO:0000259" key="1">
    <source>
        <dbReference type="Pfam" id="PF25019"/>
    </source>
</evidence>
<dbReference type="Pfam" id="PF25019">
    <property type="entry name" value="LRR_R13L1-DRL21"/>
    <property type="match status" value="1"/>
</dbReference>
<evidence type="ECO:0000313" key="2">
    <source>
        <dbReference type="Proteomes" id="UP000504603"/>
    </source>
</evidence>